<organism evidence="8 9">
    <name type="scientific">Schizophyllum amplum</name>
    <dbReference type="NCBI Taxonomy" id="97359"/>
    <lineage>
        <taxon>Eukaryota</taxon>
        <taxon>Fungi</taxon>
        <taxon>Dikarya</taxon>
        <taxon>Basidiomycota</taxon>
        <taxon>Agaricomycotina</taxon>
        <taxon>Agaricomycetes</taxon>
        <taxon>Agaricomycetidae</taxon>
        <taxon>Agaricales</taxon>
        <taxon>Schizophyllaceae</taxon>
        <taxon>Schizophyllum</taxon>
    </lineage>
</organism>
<dbReference type="Proteomes" id="UP000320762">
    <property type="component" value="Unassembled WGS sequence"/>
</dbReference>
<dbReference type="EMBL" id="VDMD01000008">
    <property type="protein sequence ID" value="TRM64161.1"/>
    <property type="molecule type" value="Genomic_DNA"/>
</dbReference>
<dbReference type="GO" id="GO:0005634">
    <property type="term" value="C:nucleus"/>
    <property type="evidence" value="ECO:0007669"/>
    <property type="project" value="TreeGrafter"/>
</dbReference>
<keyword evidence="4" id="KW-0833">Ubl conjugation pathway</keyword>
<sequence>MQPKQRDPSWDEDGGVVNVPPRSRRSMRQNAEAREPRRPNVDPDEVVLSFPYGVPGAVNVTNADVARLEPGEFLNDTILEFALKYFLLELQTRDPALGEQVHLFSSFFFKKLTEKRGDGLMEGYQSVRKWTNKFDLFAKSFIFVPINER</sequence>
<keyword evidence="5" id="KW-0378">Hydrolase</keyword>
<keyword evidence="3" id="KW-0645">Protease</keyword>
<evidence type="ECO:0000256" key="6">
    <source>
        <dbReference type="SAM" id="MobiDB-lite"/>
    </source>
</evidence>
<feature type="compositionally biased region" description="Basic and acidic residues" evidence="6">
    <location>
        <begin position="31"/>
        <end position="41"/>
    </location>
</feature>
<comment type="similarity">
    <text evidence="1">Belongs to the peptidase C48 family.</text>
</comment>
<dbReference type="Gene3D" id="3.30.310.130">
    <property type="entry name" value="Ubiquitin-related"/>
    <property type="match status" value="1"/>
</dbReference>
<dbReference type="OrthoDB" id="442460at2759"/>
<dbReference type="PROSITE" id="PS50600">
    <property type="entry name" value="ULP_PROTEASE"/>
    <property type="match status" value="1"/>
</dbReference>
<dbReference type="InterPro" id="IPR051947">
    <property type="entry name" value="Sentrin-specific_protease"/>
</dbReference>
<keyword evidence="2" id="KW-0597">Phosphoprotein</keyword>
<accession>A0A550CH78</accession>
<comment type="caution">
    <text evidence="8">The sequence shown here is derived from an EMBL/GenBank/DDBJ whole genome shotgun (WGS) entry which is preliminary data.</text>
</comment>
<dbReference type="STRING" id="97359.A0A550CH78"/>
<reference evidence="8 9" key="1">
    <citation type="journal article" date="2019" name="New Phytol.">
        <title>Comparative genomics reveals unique wood-decay strategies and fruiting body development in the Schizophyllaceae.</title>
        <authorList>
            <person name="Almasi E."/>
            <person name="Sahu N."/>
            <person name="Krizsan K."/>
            <person name="Balint B."/>
            <person name="Kovacs G.M."/>
            <person name="Kiss B."/>
            <person name="Cseklye J."/>
            <person name="Drula E."/>
            <person name="Henrissat B."/>
            <person name="Nagy I."/>
            <person name="Chovatia M."/>
            <person name="Adam C."/>
            <person name="LaButti K."/>
            <person name="Lipzen A."/>
            <person name="Riley R."/>
            <person name="Grigoriev I.V."/>
            <person name="Nagy L.G."/>
        </authorList>
    </citation>
    <scope>NUCLEOTIDE SEQUENCE [LARGE SCALE GENOMIC DNA]</scope>
    <source>
        <strain evidence="8 9">NL-1724</strain>
    </source>
</reference>
<dbReference type="PANTHER" id="PTHR46896">
    <property type="entry name" value="SENTRIN-SPECIFIC PROTEASE"/>
    <property type="match status" value="1"/>
</dbReference>
<dbReference type="GO" id="GO:0005737">
    <property type="term" value="C:cytoplasm"/>
    <property type="evidence" value="ECO:0007669"/>
    <property type="project" value="TreeGrafter"/>
</dbReference>
<evidence type="ECO:0000259" key="7">
    <source>
        <dbReference type="PROSITE" id="PS50600"/>
    </source>
</evidence>
<dbReference type="AlphaFoldDB" id="A0A550CH78"/>
<dbReference type="InterPro" id="IPR038765">
    <property type="entry name" value="Papain-like_cys_pep_sf"/>
</dbReference>
<dbReference type="GO" id="GO:0016926">
    <property type="term" value="P:protein desumoylation"/>
    <property type="evidence" value="ECO:0007669"/>
    <property type="project" value="TreeGrafter"/>
</dbReference>
<evidence type="ECO:0000256" key="2">
    <source>
        <dbReference type="ARBA" id="ARBA00022553"/>
    </source>
</evidence>
<dbReference type="Pfam" id="PF02902">
    <property type="entry name" value="Peptidase_C48"/>
    <property type="match status" value="1"/>
</dbReference>
<protein>
    <recommendedName>
        <fullName evidence="7">Ubiquitin-like protease family profile domain-containing protein</fullName>
    </recommendedName>
</protein>
<feature type="region of interest" description="Disordered" evidence="6">
    <location>
        <begin position="1"/>
        <end position="44"/>
    </location>
</feature>
<dbReference type="GO" id="GO:0070139">
    <property type="term" value="F:SUMO-specific endopeptidase activity"/>
    <property type="evidence" value="ECO:0007669"/>
    <property type="project" value="TreeGrafter"/>
</dbReference>
<dbReference type="SUPFAM" id="SSF54001">
    <property type="entry name" value="Cysteine proteinases"/>
    <property type="match status" value="1"/>
</dbReference>
<dbReference type="GO" id="GO:0006508">
    <property type="term" value="P:proteolysis"/>
    <property type="evidence" value="ECO:0007669"/>
    <property type="project" value="UniProtKB-KW"/>
</dbReference>
<name>A0A550CH78_9AGAR</name>
<dbReference type="InterPro" id="IPR003653">
    <property type="entry name" value="Peptidase_C48_C"/>
</dbReference>
<gene>
    <name evidence="8" type="ORF">BD626DRAFT_401487</name>
</gene>
<keyword evidence="9" id="KW-1185">Reference proteome</keyword>
<evidence type="ECO:0000313" key="9">
    <source>
        <dbReference type="Proteomes" id="UP000320762"/>
    </source>
</evidence>
<evidence type="ECO:0000256" key="1">
    <source>
        <dbReference type="ARBA" id="ARBA00005234"/>
    </source>
</evidence>
<proteinExistence type="inferred from homology"/>
<evidence type="ECO:0000256" key="3">
    <source>
        <dbReference type="ARBA" id="ARBA00022670"/>
    </source>
</evidence>
<feature type="non-terminal residue" evidence="8">
    <location>
        <position position="149"/>
    </location>
</feature>
<feature type="domain" description="Ubiquitin-like protease family profile" evidence="7">
    <location>
        <begin position="58"/>
        <end position="149"/>
    </location>
</feature>
<dbReference type="PANTHER" id="PTHR46896:SF3">
    <property type="entry name" value="FI06413P-RELATED"/>
    <property type="match status" value="1"/>
</dbReference>
<evidence type="ECO:0000256" key="5">
    <source>
        <dbReference type="ARBA" id="ARBA00022801"/>
    </source>
</evidence>
<evidence type="ECO:0000256" key="4">
    <source>
        <dbReference type="ARBA" id="ARBA00022786"/>
    </source>
</evidence>
<dbReference type="Gene3D" id="1.10.418.20">
    <property type="match status" value="1"/>
</dbReference>
<evidence type="ECO:0000313" key="8">
    <source>
        <dbReference type="EMBL" id="TRM64161.1"/>
    </source>
</evidence>